<keyword evidence="3" id="KW-0067">ATP-binding</keyword>
<reference evidence="8" key="2">
    <citation type="submission" date="2019-02" db="EMBL/GenBank/DDBJ databases">
        <title>Granulicella sibirica sp. nov., a psychrotolerant acidobacterium isolated from an organic soil layer in forested tundra, West Siberia.</title>
        <authorList>
            <person name="Oshkin I.Y."/>
            <person name="Kulichevskaya I.S."/>
            <person name="Rijpstra W.I.C."/>
            <person name="Sinninghe Damste J.S."/>
            <person name="Rakitin A.L."/>
            <person name="Ravin N.V."/>
            <person name="Dedysh S.N."/>
        </authorList>
    </citation>
    <scope>NUCLEOTIDE SEQUENCE [LARGE SCALE GENOMIC DNA]</scope>
    <source>
        <strain evidence="8">AF10</strain>
    </source>
</reference>
<gene>
    <name evidence="7" type="ORF">GRAN_0226</name>
</gene>
<protein>
    <submittedName>
        <fullName evidence="7">ABC transporter related</fullName>
    </submittedName>
</protein>
<evidence type="ECO:0000256" key="5">
    <source>
        <dbReference type="ARBA" id="ARBA00037066"/>
    </source>
</evidence>
<evidence type="ECO:0000256" key="2">
    <source>
        <dbReference type="ARBA" id="ARBA00022741"/>
    </source>
</evidence>
<dbReference type="PROSITE" id="PS50893">
    <property type="entry name" value="ABC_TRANSPORTER_2"/>
    <property type="match status" value="1"/>
</dbReference>
<keyword evidence="1" id="KW-0813">Transport</keyword>
<organism evidence="7 8">
    <name type="scientific">Granulicella sibirica</name>
    <dbReference type="NCBI Taxonomy" id="2479048"/>
    <lineage>
        <taxon>Bacteria</taxon>
        <taxon>Pseudomonadati</taxon>
        <taxon>Acidobacteriota</taxon>
        <taxon>Terriglobia</taxon>
        <taxon>Terriglobales</taxon>
        <taxon>Acidobacteriaceae</taxon>
        <taxon>Granulicella</taxon>
    </lineage>
</organism>
<comment type="caution">
    <text evidence="7">The sequence shown here is derived from an EMBL/GenBank/DDBJ whole genome shotgun (WGS) entry which is preliminary data.</text>
</comment>
<dbReference type="GO" id="GO:0005524">
    <property type="term" value="F:ATP binding"/>
    <property type="evidence" value="ECO:0007669"/>
    <property type="project" value="UniProtKB-KW"/>
</dbReference>
<comment type="function">
    <text evidence="5">Part of the ABC transporter complex HmuTUV involved in hemin import. Responsible for energy coupling to the transport system.</text>
</comment>
<sequence>MTPLLELHTIAFAHPAREVLRNISLAIEEGTATALIGPNGIGKTTLLRLASGAITPAHGEVFFNGKPLRDLDRRQRAQSVALVPQRLEVPFRFTVQQIVEQGRTPYVGYLRGLLREDRLAVDRALDLAHVTSLRHRIFNELSGGERQRVKIALGLAQQPKLLLLDEPTQNLDIGRQVELIDLLHLLRSEGITIFASIHDLHLVPNNFSTVLLLGPDHRLLEGSPADIMTSEHLQWAFDYPASRHLFLPELLVTKETR</sequence>
<dbReference type="RefSeq" id="WP_128911169.1">
    <property type="nucleotide sequence ID" value="NZ_RDSM01000001.1"/>
</dbReference>
<evidence type="ECO:0000313" key="8">
    <source>
        <dbReference type="Proteomes" id="UP000289437"/>
    </source>
</evidence>
<dbReference type="OrthoDB" id="9799337at2"/>
<dbReference type="InterPro" id="IPR003439">
    <property type="entry name" value="ABC_transporter-like_ATP-bd"/>
</dbReference>
<evidence type="ECO:0000256" key="1">
    <source>
        <dbReference type="ARBA" id="ARBA00022448"/>
    </source>
</evidence>
<keyword evidence="4" id="KW-1278">Translocase</keyword>
<dbReference type="PROSITE" id="PS00211">
    <property type="entry name" value="ABC_TRANSPORTER_1"/>
    <property type="match status" value="1"/>
</dbReference>
<dbReference type="AlphaFoldDB" id="A0A4Q0T5L9"/>
<feature type="domain" description="ABC transporter" evidence="6">
    <location>
        <begin position="5"/>
        <end position="240"/>
    </location>
</feature>
<dbReference type="InterPro" id="IPR017871">
    <property type="entry name" value="ABC_transporter-like_CS"/>
</dbReference>
<dbReference type="Proteomes" id="UP000289437">
    <property type="component" value="Unassembled WGS sequence"/>
</dbReference>
<name>A0A4Q0T5L9_9BACT</name>
<dbReference type="SUPFAM" id="SSF52540">
    <property type="entry name" value="P-loop containing nucleoside triphosphate hydrolases"/>
    <property type="match status" value="1"/>
</dbReference>
<dbReference type="PANTHER" id="PTHR42794">
    <property type="entry name" value="HEMIN IMPORT ATP-BINDING PROTEIN HMUV"/>
    <property type="match status" value="1"/>
</dbReference>
<dbReference type="Pfam" id="PF00005">
    <property type="entry name" value="ABC_tran"/>
    <property type="match status" value="1"/>
</dbReference>
<reference evidence="7 8" key="1">
    <citation type="submission" date="2018-11" db="EMBL/GenBank/DDBJ databases">
        <authorList>
            <person name="Mardanov A.V."/>
            <person name="Ravin N.V."/>
            <person name="Dedysh S.N."/>
        </authorList>
    </citation>
    <scope>NUCLEOTIDE SEQUENCE [LARGE SCALE GENOMIC DNA]</scope>
    <source>
        <strain evidence="7 8">AF10</strain>
    </source>
</reference>
<dbReference type="InterPro" id="IPR003593">
    <property type="entry name" value="AAA+_ATPase"/>
</dbReference>
<keyword evidence="2" id="KW-0547">Nucleotide-binding</keyword>
<dbReference type="SMART" id="SM00382">
    <property type="entry name" value="AAA"/>
    <property type="match status" value="1"/>
</dbReference>
<dbReference type="FunFam" id="3.40.50.300:FF:000134">
    <property type="entry name" value="Iron-enterobactin ABC transporter ATP-binding protein"/>
    <property type="match status" value="1"/>
</dbReference>
<dbReference type="PANTHER" id="PTHR42794:SF1">
    <property type="entry name" value="HEMIN IMPORT ATP-BINDING PROTEIN HMUV"/>
    <property type="match status" value="1"/>
</dbReference>
<accession>A0A4Q0T5L9</accession>
<keyword evidence="8" id="KW-1185">Reference proteome</keyword>
<dbReference type="InterPro" id="IPR027417">
    <property type="entry name" value="P-loop_NTPase"/>
</dbReference>
<dbReference type="EMBL" id="RDSM01000001">
    <property type="protein sequence ID" value="RXH56916.1"/>
    <property type="molecule type" value="Genomic_DNA"/>
</dbReference>
<evidence type="ECO:0000256" key="3">
    <source>
        <dbReference type="ARBA" id="ARBA00022840"/>
    </source>
</evidence>
<evidence type="ECO:0000259" key="6">
    <source>
        <dbReference type="PROSITE" id="PS50893"/>
    </source>
</evidence>
<proteinExistence type="predicted"/>
<dbReference type="Gene3D" id="3.40.50.300">
    <property type="entry name" value="P-loop containing nucleotide triphosphate hydrolases"/>
    <property type="match status" value="1"/>
</dbReference>
<evidence type="ECO:0000256" key="4">
    <source>
        <dbReference type="ARBA" id="ARBA00022967"/>
    </source>
</evidence>
<dbReference type="GO" id="GO:0016887">
    <property type="term" value="F:ATP hydrolysis activity"/>
    <property type="evidence" value="ECO:0007669"/>
    <property type="project" value="InterPro"/>
</dbReference>
<evidence type="ECO:0000313" key="7">
    <source>
        <dbReference type="EMBL" id="RXH56916.1"/>
    </source>
</evidence>